<dbReference type="EMBL" id="MFUC01000006">
    <property type="protein sequence ID" value="OGI72396.1"/>
    <property type="molecule type" value="Genomic_DNA"/>
</dbReference>
<dbReference type="CDD" id="cd07182">
    <property type="entry name" value="RNase_HII_bacteria_HII_like"/>
    <property type="match status" value="1"/>
</dbReference>
<sequence>MNKGQMEYIIGIDEVGRGPLAGPVAVCAFMFCTRQDLVQVLPKNLKLRDSKQLSVKQRQKWFEVILNWKKEGLSDFAISYVDSVNIDKFGIVPCIKKALAECLKKLLISNKINPADCKVLLDGGLKAPVEYVNQQTFIKGDEDYPQISLASIVAKVSRDKIMATYAKKYPQYGLGTNSGYGTSVHMQAIKTHGLTPIHRKTFIHL</sequence>
<dbReference type="InterPro" id="IPR001352">
    <property type="entry name" value="RNase_HII/HIII"/>
</dbReference>
<dbReference type="SUPFAM" id="SSF53098">
    <property type="entry name" value="Ribonuclease H-like"/>
    <property type="match status" value="1"/>
</dbReference>
<comment type="caution">
    <text evidence="14">The sequence shown here is derived from an EMBL/GenBank/DDBJ whole genome shotgun (WGS) entry which is preliminary data.</text>
</comment>
<accession>A0A1F6VS54</accession>
<organism evidence="14 15">
    <name type="scientific">Candidatus Nomurabacteria bacterium RIFCSPHIGHO2_02_FULL_38_15</name>
    <dbReference type="NCBI Taxonomy" id="1801752"/>
    <lineage>
        <taxon>Bacteria</taxon>
        <taxon>Candidatus Nomuraibacteriota</taxon>
    </lineage>
</organism>
<dbReference type="GO" id="GO:0032299">
    <property type="term" value="C:ribonuclease H2 complex"/>
    <property type="evidence" value="ECO:0007669"/>
    <property type="project" value="TreeGrafter"/>
</dbReference>
<dbReference type="EC" id="3.1.26.4" evidence="12"/>
<keyword evidence="7 11" id="KW-0479">Metal-binding</keyword>
<feature type="binding site" evidence="11">
    <location>
        <position position="13"/>
    </location>
    <ligand>
        <name>a divalent metal cation</name>
        <dbReference type="ChEBI" id="CHEBI:60240"/>
    </ligand>
</feature>
<evidence type="ECO:0000256" key="11">
    <source>
        <dbReference type="PROSITE-ProRule" id="PRU01319"/>
    </source>
</evidence>
<keyword evidence="5" id="KW-0963">Cytoplasm</keyword>
<feature type="binding site" evidence="11">
    <location>
        <position position="122"/>
    </location>
    <ligand>
        <name>a divalent metal cation</name>
        <dbReference type="ChEBI" id="CHEBI:60240"/>
    </ligand>
</feature>
<feature type="binding site" evidence="11">
    <location>
        <position position="14"/>
    </location>
    <ligand>
        <name>a divalent metal cation</name>
        <dbReference type="ChEBI" id="CHEBI:60240"/>
    </ligand>
</feature>
<dbReference type="PROSITE" id="PS51975">
    <property type="entry name" value="RNASE_H_2"/>
    <property type="match status" value="1"/>
</dbReference>
<dbReference type="InterPro" id="IPR024567">
    <property type="entry name" value="RNase_HII/HIII_dom"/>
</dbReference>
<comment type="catalytic activity">
    <reaction evidence="1 11 12">
        <text>Endonucleolytic cleavage to 5'-phosphomonoester.</text>
        <dbReference type="EC" id="3.1.26.4"/>
    </reaction>
</comment>
<keyword evidence="8 11" id="KW-0255">Endonuclease</keyword>
<proteinExistence type="inferred from homology"/>
<feature type="domain" description="RNase H type-2" evidence="13">
    <location>
        <begin position="7"/>
        <end position="205"/>
    </location>
</feature>
<dbReference type="InterPro" id="IPR012337">
    <property type="entry name" value="RNaseH-like_sf"/>
</dbReference>
<dbReference type="GO" id="GO:0003723">
    <property type="term" value="F:RNA binding"/>
    <property type="evidence" value="ECO:0007669"/>
    <property type="project" value="UniProtKB-UniRule"/>
</dbReference>
<evidence type="ECO:0000256" key="3">
    <source>
        <dbReference type="ARBA" id="ARBA00004496"/>
    </source>
</evidence>
<evidence type="ECO:0000313" key="15">
    <source>
        <dbReference type="Proteomes" id="UP000179686"/>
    </source>
</evidence>
<evidence type="ECO:0000256" key="8">
    <source>
        <dbReference type="ARBA" id="ARBA00022759"/>
    </source>
</evidence>
<evidence type="ECO:0000313" key="14">
    <source>
        <dbReference type="EMBL" id="OGI72396.1"/>
    </source>
</evidence>
<dbReference type="GO" id="GO:0004523">
    <property type="term" value="F:RNA-DNA hybrid ribonuclease activity"/>
    <property type="evidence" value="ECO:0007669"/>
    <property type="project" value="UniProtKB-UniRule"/>
</dbReference>
<evidence type="ECO:0000256" key="5">
    <source>
        <dbReference type="ARBA" id="ARBA00022490"/>
    </source>
</evidence>
<keyword evidence="10" id="KW-0464">Manganese</keyword>
<dbReference type="STRING" id="1801752.A3J61_00225"/>
<evidence type="ECO:0000256" key="1">
    <source>
        <dbReference type="ARBA" id="ARBA00000077"/>
    </source>
</evidence>
<keyword evidence="6 11" id="KW-0540">Nuclease</keyword>
<comment type="cofactor">
    <cofactor evidence="11">
        <name>Mn(2+)</name>
        <dbReference type="ChEBI" id="CHEBI:29035"/>
    </cofactor>
    <cofactor evidence="11">
        <name>Mg(2+)</name>
        <dbReference type="ChEBI" id="CHEBI:18420"/>
    </cofactor>
    <text evidence="11">Manganese or magnesium. Binds 1 divalent metal ion per monomer in the absence of substrate. May bind a second metal ion after substrate binding.</text>
</comment>
<evidence type="ECO:0000256" key="10">
    <source>
        <dbReference type="ARBA" id="ARBA00023211"/>
    </source>
</evidence>
<dbReference type="GO" id="GO:0006298">
    <property type="term" value="P:mismatch repair"/>
    <property type="evidence" value="ECO:0007669"/>
    <property type="project" value="TreeGrafter"/>
</dbReference>
<comment type="function">
    <text evidence="2 12">Endonuclease that specifically degrades the RNA of RNA-DNA hybrids.</text>
</comment>
<dbReference type="NCBIfam" id="NF000595">
    <property type="entry name" value="PRK00015.1-3"/>
    <property type="match status" value="1"/>
</dbReference>
<dbReference type="InterPro" id="IPR022898">
    <property type="entry name" value="RNase_HII"/>
</dbReference>
<dbReference type="GO" id="GO:0005737">
    <property type="term" value="C:cytoplasm"/>
    <property type="evidence" value="ECO:0007669"/>
    <property type="project" value="UniProtKB-SubCell"/>
</dbReference>
<protein>
    <recommendedName>
        <fullName evidence="12">Ribonuclease</fullName>
        <ecNumber evidence="12">3.1.26.4</ecNumber>
    </recommendedName>
</protein>
<evidence type="ECO:0000256" key="7">
    <source>
        <dbReference type="ARBA" id="ARBA00022723"/>
    </source>
</evidence>
<evidence type="ECO:0000256" key="2">
    <source>
        <dbReference type="ARBA" id="ARBA00004065"/>
    </source>
</evidence>
<evidence type="ECO:0000256" key="12">
    <source>
        <dbReference type="RuleBase" id="RU003515"/>
    </source>
</evidence>
<comment type="similarity">
    <text evidence="4">Belongs to the RNase HII family. RnhC subfamily.</text>
</comment>
<gene>
    <name evidence="14" type="ORF">A3J61_00225</name>
</gene>
<evidence type="ECO:0000256" key="9">
    <source>
        <dbReference type="ARBA" id="ARBA00022801"/>
    </source>
</evidence>
<dbReference type="GO" id="GO:0046872">
    <property type="term" value="F:metal ion binding"/>
    <property type="evidence" value="ECO:0007669"/>
    <property type="project" value="UniProtKB-KW"/>
</dbReference>
<evidence type="ECO:0000259" key="13">
    <source>
        <dbReference type="PROSITE" id="PS51975"/>
    </source>
</evidence>
<keyword evidence="9 11" id="KW-0378">Hydrolase</keyword>
<dbReference type="PANTHER" id="PTHR10954:SF23">
    <property type="entry name" value="RIBONUCLEASE"/>
    <property type="match status" value="1"/>
</dbReference>
<evidence type="ECO:0000256" key="6">
    <source>
        <dbReference type="ARBA" id="ARBA00022722"/>
    </source>
</evidence>
<reference evidence="14 15" key="1">
    <citation type="journal article" date="2016" name="Nat. Commun.">
        <title>Thousands of microbial genomes shed light on interconnected biogeochemical processes in an aquifer system.</title>
        <authorList>
            <person name="Anantharaman K."/>
            <person name="Brown C.T."/>
            <person name="Hug L.A."/>
            <person name="Sharon I."/>
            <person name="Castelle C.J."/>
            <person name="Probst A.J."/>
            <person name="Thomas B.C."/>
            <person name="Singh A."/>
            <person name="Wilkins M.J."/>
            <person name="Karaoz U."/>
            <person name="Brodie E.L."/>
            <person name="Williams K.H."/>
            <person name="Hubbard S.S."/>
            <person name="Banfield J.F."/>
        </authorList>
    </citation>
    <scope>NUCLEOTIDE SEQUENCE [LARGE SCALE GENOMIC DNA]</scope>
</reference>
<name>A0A1F6VS54_9BACT</name>
<dbReference type="Gene3D" id="3.30.420.10">
    <property type="entry name" value="Ribonuclease H-like superfamily/Ribonuclease H"/>
    <property type="match status" value="1"/>
</dbReference>
<dbReference type="InterPro" id="IPR036397">
    <property type="entry name" value="RNaseH_sf"/>
</dbReference>
<dbReference type="AlphaFoldDB" id="A0A1F6VS54"/>
<dbReference type="Proteomes" id="UP000179686">
    <property type="component" value="Unassembled WGS sequence"/>
</dbReference>
<dbReference type="PANTHER" id="PTHR10954">
    <property type="entry name" value="RIBONUCLEASE H2 SUBUNIT A"/>
    <property type="match status" value="1"/>
</dbReference>
<dbReference type="Pfam" id="PF01351">
    <property type="entry name" value="RNase_HII"/>
    <property type="match status" value="1"/>
</dbReference>
<dbReference type="GO" id="GO:0043137">
    <property type="term" value="P:DNA replication, removal of RNA primer"/>
    <property type="evidence" value="ECO:0007669"/>
    <property type="project" value="TreeGrafter"/>
</dbReference>
<comment type="subcellular location">
    <subcellularLocation>
        <location evidence="3">Cytoplasm</location>
    </subcellularLocation>
</comment>
<evidence type="ECO:0000256" key="4">
    <source>
        <dbReference type="ARBA" id="ARBA00008378"/>
    </source>
</evidence>